<proteinExistence type="inferred from homology"/>
<organism evidence="4 6">
    <name type="scientific">Yarrowia lipolytica</name>
    <name type="common">Candida lipolytica</name>
    <dbReference type="NCBI Taxonomy" id="4952"/>
    <lineage>
        <taxon>Eukaryota</taxon>
        <taxon>Fungi</taxon>
        <taxon>Dikarya</taxon>
        <taxon>Ascomycota</taxon>
        <taxon>Saccharomycotina</taxon>
        <taxon>Dipodascomycetes</taxon>
        <taxon>Dipodascales</taxon>
        <taxon>Dipodascales incertae sedis</taxon>
        <taxon>Yarrowia</taxon>
    </lineage>
</organism>
<evidence type="ECO:0000313" key="6">
    <source>
        <dbReference type="Proteomes" id="UP000182444"/>
    </source>
</evidence>
<evidence type="ECO:0000313" key="7">
    <source>
        <dbReference type="Proteomes" id="UP000256601"/>
    </source>
</evidence>
<comment type="similarity">
    <text evidence="1">Belongs to the universal ribosomal protein uS17 family.</text>
</comment>
<dbReference type="GeneID" id="2909780"/>
<keyword evidence="2" id="KW-0689">Ribosomal protein</keyword>
<dbReference type="OrthoDB" id="274752at2759"/>
<dbReference type="VEuPathDB" id="FungiDB:YALI0_C07887g"/>
<reference evidence="4 6" key="1">
    <citation type="journal article" date="2016" name="PLoS ONE">
        <title>Sequence Assembly of Yarrowia lipolytica Strain W29/CLIB89 Shows Transposable Element Diversity.</title>
        <authorList>
            <person name="Magnan C."/>
            <person name="Yu J."/>
            <person name="Chang I."/>
            <person name="Jahn E."/>
            <person name="Kanomata Y."/>
            <person name="Wu J."/>
            <person name="Zeller M."/>
            <person name="Oakes M."/>
            <person name="Baldi P."/>
            <person name="Sandmeyer S."/>
        </authorList>
    </citation>
    <scope>NUCLEOTIDE SEQUENCE [LARGE SCALE GENOMIC DNA]</scope>
    <source>
        <strain evidence="4">CLIB89</strain>
        <strain evidence="6">CLIB89(W29)</strain>
    </source>
</reference>
<dbReference type="InterPro" id="IPR019979">
    <property type="entry name" value="Ribosomal_uS17_CS"/>
</dbReference>
<dbReference type="Proteomes" id="UP000182444">
    <property type="component" value="Chromosome 1C"/>
</dbReference>
<dbReference type="InterPro" id="IPR012340">
    <property type="entry name" value="NA-bd_OB-fold"/>
</dbReference>
<evidence type="ECO:0000313" key="5">
    <source>
        <dbReference type="EMBL" id="RDW27173.1"/>
    </source>
</evidence>
<dbReference type="GO" id="GO:0006412">
    <property type="term" value="P:translation"/>
    <property type="evidence" value="ECO:0007669"/>
    <property type="project" value="InterPro"/>
</dbReference>
<dbReference type="OMA" id="IRNKGQQ"/>
<dbReference type="PANTHER" id="PTHR10744">
    <property type="entry name" value="40S RIBOSOMAL PROTEIN S11 FAMILY MEMBER"/>
    <property type="match status" value="1"/>
</dbReference>
<keyword evidence="3" id="KW-0687">Ribonucleoprotein</keyword>
<evidence type="ECO:0000256" key="3">
    <source>
        <dbReference type="ARBA" id="ARBA00023274"/>
    </source>
</evidence>
<dbReference type="GO" id="GO:1990904">
    <property type="term" value="C:ribonucleoprotein complex"/>
    <property type="evidence" value="ECO:0007669"/>
    <property type="project" value="UniProtKB-KW"/>
</dbReference>
<dbReference type="InterPro" id="IPR000266">
    <property type="entry name" value="Ribosomal_uS17"/>
</dbReference>
<name>A0A1H6PJ99_YARLL</name>
<dbReference type="PANTHER" id="PTHR10744:SF1">
    <property type="entry name" value="SMALL RIBOSOMAL SUBUNIT PROTEIN US17M"/>
    <property type="match status" value="1"/>
</dbReference>
<dbReference type="KEGG" id="yli:2909780"/>
<gene>
    <name evidence="5" type="ORF">B0I71DRAFT_129610</name>
    <name evidence="4" type="ORF">YALI1_C10492g</name>
</gene>
<dbReference type="GO" id="GO:0003735">
    <property type="term" value="F:structural constituent of ribosome"/>
    <property type="evidence" value="ECO:0007669"/>
    <property type="project" value="InterPro"/>
</dbReference>
<evidence type="ECO:0000256" key="2">
    <source>
        <dbReference type="ARBA" id="ARBA00022980"/>
    </source>
</evidence>
<accession>A0A1H6PJ99</accession>
<evidence type="ECO:0000313" key="4">
    <source>
        <dbReference type="EMBL" id="AOW02497.1"/>
    </source>
</evidence>
<dbReference type="EMBL" id="KZ858967">
    <property type="protein sequence ID" value="RDW27173.1"/>
    <property type="molecule type" value="Genomic_DNA"/>
</dbReference>
<dbReference type="CDD" id="cd00364">
    <property type="entry name" value="Ribosomal_uS17"/>
    <property type="match status" value="1"/>
</dbReference>
<dbReference type="VEuPathDB" id="FungiDB:YALI1_C10492g"/>
<evidence type="ECO:0000256" key="1">
    <source>
        <dbReference type="ARBA" id="ARBA00010254"/>
    </source>
</evidence>
<dbReference type="eggNOG" id="KOG1740">
    <property type="taxonomic scope" value="Eukaryota"/>
</dbReference>
<dbReference type="GO" id="GO:0005840">
    <property type="term" value="C:ribosome"/>
    <property type="evidence" value="ECO:0007669"/>
    <property type="project" value="UniProtKB-KW"/>
</dbReference>
<dbReference type="Proteomes" id="UP000256601">
    <property type="component" value="Unassembled WGS sequence"/>
</dbReference>
<dbReference type="EMBL" id="CP017555">
    <property type="protein sequence ID" value="AOW02497.1"/>
    <property type="molecule type" value="Genomic_DNA"/>
</dbReference>
<dbReference type="Gene3D" id="2.40.50.140">
    <property type="entry name" value="Nucleic acid-binding proteins"/>
    <property type="match status" value="1"/>
</dbReference>
<dbReference type="RefSeq" id="XP_501575.1">
    <property type="nucleotide sequence ID" value="XM_501575.1"/>
</dbReference>
<dbReference type="GO" id="GO:0005739">
    <property type="term" value="C:mitochondrion"/>
    <property type="evidence" value="ECO:0007669"/>
    <property type="project" value="TreeGrafter"/>
</dbReference>
<dbReference type="Pfam" id="PF00366">
    <property type="entry name" value="Ribosomal_S17"/>
    <property type="match status" value="1"/>
</dbReference>
<dbReference type="AlphaFoldDB" id="A0A1H6PJ99"/>
<sequence length="232" mass="26619">MSTAFSHARGRQSFVGVVTRLGPKGSKSIKVRVTRRKYMPAILKEINFHRDFYTHDEMMACQEGDVVRIEQCRPISKTKHFAVAEIKSAQGQEWLAYQKAAPGLVEEDNKKRTMQFNQDKEQGEEVSALSVLEQLRQVAEYEWKGPRDQAHEDQVKQIKQHYGIDSWPPNKPIANLSLEVLRNEFSKTHSLVQATHMLQNEPAKAEEMLQELGFSGKGFSQKRNILAKALRR</sequence>
<protein>
    <submittedName>
        <fullName evidence="4">Uncharacterized protein</fullName>
    </submittedName>
</protein>
<reference evidence="5 7" key="2">
    <citation type="submission" date="2018-07" db="EMBL/GenBank/DDBJ databases">
        <title>Draft Genome Assemblies for Five Robust Yarrowia lipolytica Strains Exhibiting High Lipid Production and Pentose Sugar Utilization and Sugar Alcohol Secretion from Undetoxified Lignocellulosic Biomass Hydrolysates.</title>
        <authorList>
            <consortium name="DOE Joint Genome Institute"/>
            <person name="Walker C."/>
            <person name="Ryu S."/>
            <person name="Na H."/>
            <person name="Zane M."/>
            <person name="LaButti K."/>
            <person name="Lipzen A."/>
            <person name="Haridas S."/>
            <person name="Barry K."/>
            <person name="Grigoriev I.V."/>
            <person name="Quarterman J."/>
            <person name="Slininger P."/>
            <person name="Dien B."/>
            <person name="Trinh C.T."/>
        </authorList>
    </citation>
    <scope>NUCLEOTIDE SEQUENCE [LARGE SCALE GENOMIC DNA]</scope>
    <source>
        <strain evidence="5 7">YB392</strain>
    </source>
</reference>
<dbReference type="PROSITE" id="PS00056">
    <property type="entry name" value="RIBOSOMAL_S17"/>
    <property type="match status" value="1"/>
</dbReference>
<dbReference type="SUPFAM" id="SSF50249">
    <property type="entry name" value="Nucleic acid-binding proteins"/>
    <property type="match status" value="1"/>
</dbReference>